<evidence type="ECO:0000259" key="1">
    <source>
        <dbReference type="SMART" id="SM00382"/>
    </source>
</evidence>
<gene>
    <name evidence="2" type="ORF">BECKTC1821D_GA0114238_100463</name>
    <name evidence="3" type="ORF">BECKTC1821F_GA0114240_100463</name>
</gene>
<accession>A0A450ZKB8</accession>
<dbReference type="GO" id="GO:0016887">
    <property type="term" value="F:ATP hydrolysis activity"/>
    <property type="evidence" value="ECO:0007669"/>
    <property type="project" value="InterPro"/>
</dbReference>
<evidence type="ECO:0000313" key="3">
    <source>
        <dbReference type="EMBL" id="VFK54207.1"/>
    </source>
</evidence>
<dbReference type="EMBL" id="CAADFW010000004">
    <property type="protein sequence ID" value="VFK54207.1"/>
    <property type="molecule type" value="Genomic_DNA"/>
</dbReference>
<reference evidence="3" key="1">
    <citation type="submission" date="2019-02" db="EMBL/GenBank/DDBJ databases">
        <authorList>
            <person name="Gruber-Vodicka R. H."/>
            <person name="Seah K. B. B."/>
        </authorList>
    </citation>
    <scope>NUCLEOTIDE SEQUENCE</scope>
    <source>
        <strain evidence="2">BECK_BZ123</strain>
        <strain evidence="3">BECK_BZ126</strain>
    </source>
</reference>
<dbReference type="AlphaFoldDB" id="A0A450ZKB8"/>
<feature type="domain" description="AAA+ ATPase" evidence="1">
    <location>
        <begin position="50"/>
        <end position="260"/>
    </location>
</feature>
<dbReference type="EMBL" id="CAADFS010000004">
    <property type="protein sequence ID" value="VFK38392.1"/>
    <property type="molecule type" value="Genomic_DNA"/>
</dbReference>
<protein>
    <submittedName>
        <fullName evidence="3">MoxR-like ATPase</fullName>
    </submittedName>
</protein>
<dbReference type="SUPFAM" id="SSF52540">
    <property type="entry name" value="P-loop containing nucleoside triphosphate hydrolases"/>
    <property type="match status" value="1"/>
</dbReference>
<dbReference type="InterPro" id="IPR027417">
    <property type="entry name" value="P-loop_NTPase"/>
</dbReference>
<organism evidence="3">
    <name type="scientific">Candidatus Kentrum sp. TC</name>
    <dbReference type="NCBI Taxonomy" id="2126339"/>
    <lineage>
        <taxon>Bacteria</taxon>
        <taxon>Pseudomonadati</taxon>
        <taxon>Pseudomonadota</taxon>
        <taxon>Gammaproteobacteria</taxon>
        <taxon>Candidatus Kentrum</taxon>
    </lineage>
</organism>
<dbReference type="Pfam" id="PF07728">
    <property type="entry name" value="AAA_5"/>
    <property type="match status" value="1"/>
</dbReference>
<dbReference type="InterPro" id="IPR003593">
    <property type="entry name" value="AAA+_ATPase"/>
</dbReference>
<dbReference type="Gene3D" id="3.40.50.300">
    <property type="entry name" value="P-loop containing nucleotide triphosphate hydrolases"/>
    <property type="match status" value="1"/>
</dbReference>
<sequence length="395" mass="44976">MNKHSYFQGSGPRPDQRLELPRVARQRLRDGEYYLASTDLANAVNVALTLRIPLLLTGEPGSGKSRLANRIAWELRLNRPSHEPFEFVIKSDTRGADLFYGFDTVGRFHAAQIVKQTEKEGDIEARIAPQRFITFNALGRAILYAKPKSFLTETLELPDYLDVVKNHPGERPDSPSVVLIDEIDKAPRDVPNDILTEIENMRFRIPEFEIARGEEVHVALEEEEQDRRPIVIITSNSEKALPDAFMRRCAYFNLESPPFRADGSKTDDEVTVEDIIESRLGKSFGQGDRFDDLAFLTDCVAFLRYLRVNESLALGRKPAMAEFIDWLRVVLPDENGSDIPGSLNDLRGAARDRFIDSIRTTLLKEPRTQGRAEEIFRGFGQWKTQDDNAKNRKKL</sequence>
<name>A0A450ZKB8_9GAMM</name>
<proteinExistence type="predicted"/>
<dbReference type="GO" id="GO:0005524">
    <property type="term" value="F:ATP binding"/>
    <property type="evidence" value="ECO:0007669"/>
    <property type="project" value="InterPro"/>
</dbReference>
<dbReference type="InterPro" id="IPR011704">
    <property type="entry name" value="ATPase_dyneun-rel_AAA"/>
</dbReference>
<evidence type="ECO:0000313" key="2">
    <source>
        <dbReference type="EMBL" id="VFK38392.1"/>
    </source>
</evidence>
<dbReference type="SMART" id="SM00382">
    <property type="entry name" value="AAA"/>
    <property type="match status" value="1"/>
</dbReference>